<feature type="domain" description="ABC transporter" evidence="6">
    <location>
        <begin position="9"/>
        <end position="239"/>
    </location>
</feature>
<keyword evidence="3 7" id="KW-0067">ATP-binding</keyword>
<dbReference type="SUPFAM" id="SSF52540">
    <property type="entry name" value="P-loop containing nucleoside triphosphate hydrolases"/>
    <property type="match status" value="1"/>
</dbReference>
<evidence type="ECO:0000256" key="1">
    <source>
        <dbReference type="ARBA" id="ARBA00022448"/>
    </source>
</evidence>
<dbReference type="InterPro" id="IPR027417">
    <property type="entry name" value="P-loop_NTPase"/>
</dbReference>
<proteinExistence type="predicted"/>
<name>A0ABV7JEE0_9GAMM</name>
<dbReference type="InterPro" id="IPR017871">
    <property type="entry name" value="ABC_transporter-like_CS"/>
</dbReference>
<evidence type="ECO:0000256" key="5">
    <source>
        <dbReference type="ARBA" id="ARBA00037066"/>
    </source>
</evidence>
<evidence type="ECO:0000256" key="2">
    <source>
        <dbReference type="ARBA" id="ARBA00022741"/>
    </source>
</evidence>
<dbReference type="InterPro" id="IPR003439">
    <property type="entry name" value="ABC_transporter-like_ATP-bd"/>
</dbReference>
<evidence type="ECO:0000256" key="4">
    <source>
        <dbReference type="ARBA" id="ARBA00022967"/>
    </source>
</evidence>
<comment type="caution">
    <text evidence="7">The sequence shown here is derived from an EMBL/GenBank/DDBJ whole genome shotgun (WGS) entry which is preliminary data.</text>
</comment>
<evidence type="ECO:0000259" key="6">
    <source>
        <dbReference type="PROSITE" id="PS50893"/>
    </source>
</evidence>
<dbReference type="Gene3D" id="3.40.50.300">
    <property type="entry name" value="P-loop containing nucleotide triphosphate hydrolases"/>
    <property type="match status" value="1"/>
</dbReference>
<dbReference type="CDD" id="cd03214">
    <property type="entry name" value="ABC_Iron-Siderophores_B12_Hemin"/>
    <property type="match status" value="1"/>
</dbReference>
<keyword evidence="4" id="KW-1278">Translocase</keyword>
<dbReference type="Pfam" id="PF00005">
    <property type="entry name" value="ABC_tran"/>
    <property type="match status" value="1"/>
</dbReference>
<dbReference type="SMART" id="SM00382">
    <property type="entry name" value="AAA"/>
    <property type="match status" value="1"/>
</dbReference>
<dbReference type="InterPro" id="IPR003593">
    <property type="entry name" value="AAA+_ATPase"/>
</dbReference>
<sequence>MVEQEGLMLCTEQLVLRQDDQTVINQLNCAFGPGEFWAIIGRNGAGKTTLLHALAGVQTIQSGTVAVDGQPLNQLDPLSRARKISLLLQEQEASLTVSVTEAVAMGRYPWPSTRQQDQQLTDEMIHRCGLETVRDKSILKLSGGERRKVEIATCLAQQSDYLLLDEPLNHLDLVHRRNIMQLFTEYSQDHAVIMVCHDIEVVKTHCSHVLMILENDCYLSGSSATMLTEHNLQKLFNDSNQHD</sequence>
<dbReference type="RefSeq" id="WP_077411669.1">
    <property type="nucleotide sequence ID" value="NZ_JBHRTS010000007.1"/>
</dbReference>
<keyword evidence="2" id="KW-0547">Nucleotide-binding</keyword>
<accession>A0ABV7JEE0</accession>
<dbReference type="PANTHER" id="PTHR42794">
    <property type="entry name" value="HEMIN IMPORT ATP-BINDING PROTEIN HMUV"/>
    <property type="match status" value="1"/>
</dbReference>
<gene>
    <name evidence="7" type="ORF">ACFODZ_13305</name>
</gene>
<evidence type="ECO:0000256" key="3">
    <source>
        <dbReference type="ARBA" id="ARBA00022840"/>
    </source>
</evidence>
<protein>
    <submittedName>
        <fullName evidence="7">ABC transporter ATP-binding protein</fullName>
    </submittedName>
</protein>
<evidence type="ECO:0000313" key="7">
    <source>
        <dbReference type="EMBL" id="MFC3195224.1"/>
    </source>
</evidence>
<dbReference type="PROSITE" id="PS00211">
    <property type="entry name" value="ABC_TRANSPORTER_1"/>
    <property type="match status" value="1"/>
</dbReference>
<dbReference type="PROSITE" id="PS50893">
    <property type="entry name" value="ABC_TRANSPORTER_2"/>
    <property type="match status" value="1"/>
</dbReference>
<keyword evidence="1" id="KW-0813">Transport</keyword>
<evidence type="ECO:0000313" key="8">
    <source>
        <dbReference type="Proteomes" id="UP001595533"/>
    </source>
</evidence>
<organism evidence="7 8">
    <name type="scientific">Marinicella sediminis</name>
    <dbReference type="NCBI Taxonomy" id="1792834"/>
    <lineage>
        <taxon>Bacteria</taxon>
        <taxon>Pseudomonadati</taxon>
        <taxon>Pseudomonadota</taxon>
        <taxon>Gammaproteobacteria</taxon>
        <taxon>Lysobacterales</taxon>
        <taxon>Marinicellaceae</taxon>
        <taxon>Marinicella</taxon>
    </lineage>
</organism>
<reference evidence="8" key="1">
    <citation type="journal article" date="2019" name="Int. J. Syst. Evol. Microbiol.">
        <title>The Global Catalogue of Microorganisms (GCM) 10K type strain sequencing project: providing services to taxonomists for standard genome sequencing and annotation.</title>
        <authorList>
            <consortium name="The Broad Institute Genomics Platform"/>
            <consortium name="The Broad Institute Genome Sequencing Center for Infectious Disease"/>
            <person name="Wu L."/>
            <person name="Ma J."/>
        </authorList>
    </citation>
    <scope>NUCLEOTIDE SEQUENCE [LARGE SCALE GENOMIC DNA]</scope>
    <source>
        <strain evidence="8">KCTC 42953</strain>
    </source>
</reference>
<dbReference type="PANTHER" id="PTHR42794:SF1">
    <property type="entry name" value="HEMIN IMPORT ATP-BINDING PROTEIN HMUV"/>
    <property type="match status" value="1"/>
</dbReference>
<dbReference type="GO" id="GO:0005524">
    <property type="term" value="F:ATP binding"/>
    <property type="evidence" value="ECO:0007669"/>
    <property type="project" value="UniProtKB-KW"/>
</dbReference>
<dbReference type="EMBL" id="JBHRTS010000007">
    <property type="protein sequence ID" value="MFC3195224.1"/>
    <property type="molecule type" value="Genomic_DNA"/>
</dbReference>
<comment type="function">
    <text evidence="5">Part of the ABC transporter complex HmuTUV involved in hemin import. Responsible for energy coupling to the transport system.</text>
</comment>
<keyword evidence="8" id="KW-1185">Reference proteome</keyword>
<dbReference type="Proteomes" id="UP001595533">
    <property type="component" value="Unassembled WGS sequence"/>
</dbReference>